<feature type="domain" description="UPF3" evidence="2">
    <location>
        <begin position="58"/>
        <end position="90"/>
    </location>
</feature>
<gene>
    <name evidence="3" type="primary">UPF3A</name>
</gene>
<name>A0A8C5PG12_9ANUR</name>
<keyword evidence="1" id="KW-0472">Membrane</keyword>
<dbReference type="Ensembl" id="ENSLLET00000022418.1">
    <property type="protein sequence ID" value="ENSLLEP00000021585.1"/>
    <property type="gene ID" value="ENSLLEG00000013188.1"/>
</dbReference>
<reference evidence="3" key="2">
    <citation type="submission" date="2025-09" db="UniProtKB">
        <authorList>
            <consortium name="Ensembl"/>
        </authorList>
    </citation>
    <scope>IDENTIFICATION</scope>
</reference>
<sequence>MNDNIKGCYRKEKNDFFKKNGKNSLEWTFYFQDTNVYLVCFMLNAVLVFIFIYILFCSGQEYPAVVEFAPFQKISKKKLKKKDTKAGTLQFTIKIWIKSCVL</sequence>
<reference evidence="3" key="1">
    <citation type="submission" date="2025-08" db="UniProtKB">
        <authorList>
            <consortium name="Ensembl"/>
        </authorList>
    </citation>
    <scope>IDENTIFICATION</scope>
</reference>
<evidence type="ECO:0000313" key="4">
    <source>
        <dbReference type="Proteomes" id="UP000694569"/>
    </source>
</evidence>
<evidence type="ECO:0000259" key="2">
    <source>
        <dbReference type="Pfam" id="PF03467"/>
    </source>
</evidence>
<dbReference type="AlphaFoldDB" id="A0A8C5PG12"/>
<evidence type="ECO:0000256" key="1">
    <source>
        <dbReference type="SAM" id="Phobius"/>
    </source>
</evidence>
<dbReference type="GeneTree" id="ENSGT00390000017146"/>
<dbReference type="InterPro" id="IPR005120">
    <property type="entry name" value="UPF3_dom"/>
</dbReference>
<keyword evidence="1" id="KW-0812">Transmembrane</keyword>
<proteinExistence type="predicted"/>
<dbReference type="Pfam" id="PF03467">
    <property type="entry name" value="Smg4_UPF3"/>
    <property type="match status" value="1"/>
</dbReference>
<accession>A0A8C5PG12</accession>
<keyword evidence="1" id="KW-1133">Transmembrane helix</keyword>
<protein>
    <submittedName>
        <fullName evidence="3">UPF3A regulator of nonsense mediated mRNA decay</fullName>
    </submittedName>
</protein>
<dbReference type="Proteomes" id="UP000694569">
    <property type="component" value="Unplaced"/>
</dbReference>
<keyword evidence="4" id="KW-1185">Reference proteome</keyword>
<organism evidence="3 4">
    <name type="scientific">Leptobrachium leishanense</name>
    <name type="common">Leishan spiny toad</name>
    <dbReference type="NCBI Taxonomy" id="445787"/>
    <lineage>
        <taxon>Eukaryota</taxon>
        <taxon>Metazoa</taxon>
        <taxon>Chordata</taxon>
        <taxon>Craniata</taxon>
        <taxon>Vertebrata</taxon>
        <taxon>Euteleostomi</taxon>
        <taxon>Amphibia</taxon>
        <taxon>Batrachia</taxon>
        <taxon>Anura</taxon>
        <taxon>Pelobatoidea</taxon>
        <taxon>Megophryidae</taxon>
        <taxon>Leptobrachium</taxon>
    </lineage>
</organism>
<dbReference type="OrthoDB" id="18087at2759"/>
<evidence type="ECO:0000313" key="3">
    <source>
        <dbReference type="Ensembl" id="ENSLLEP00000021585.1"/>
    </source>
</evidence>
<feature type="transmembrane region" description="Helical" evidence="1">
    <location>
        <begin position="36"/>
        <end position="56"/>
    </location>
</feature>